<organism evidence="1 2">
    <name type="scientific">Candidatus Kurthia intestinigallinarum</name>
    <dbReference type="NCBI Taxonomy" id="1562256"/>
    <lineage>
        <taxon>Bacteria</taxon>
        <taxon>Bacillati</taxon>
        <taxon>Bacillota</taxon>
        <taxon>Bacilli</taxon>
        <taxon>Bacillales</taxon>
        <taxon>Caryophanaceae</taxon>
        <taxon>Kurthia</taxon>
    </lineage>
</organism>
<evidence type="ECO:0000313" key="1">
    <source>
        <dbReference type="EMBL" id="RUS57436.1"/>
    </source>
</evidence>
<comment type="caution">
    <text evidence="1">The sequence shown here is derived from an EMBL/GenBank/DDBJ whole genome shotgun (WGS) entry which is preliminary data.</text>
</comment>
<dbReference type="RefSeq" id="WP_126989990.1">
    <property type="nucleotide sequence ID" value="NZ_JTFC01000025.1"/>
</dbReference>
<dbReference type="AlphaFoldDB" id="A0A433RVW4"/>
<sequence length="159" mass="17322">MATPITKIKKEVLTDEQIAAQKLEELKTLVTDNEQAVAQIFSIMAELNDVGALEAVTKMLQAKEEIAHIALGQMTREPVTNMMNVMLGAAGALTQMDAQMVAKLMTSLNSGLDEAKVAVEADEKMSIFKLMKIMNDPDVNRAMNFGVHFLKGLGKGLNE</sequence>
<gene>
    <name evidence="1" type="ORF">QI30_05805</name>
</gene>
<name>A0A433RVW4_9BACL</name>
<accession>A0A433RVW4</accession>
<dbReference type="PANTHER" id="PTHR38433">
    <property type="match status" value="1"/>
</dbReference>
<protein>
    <recommendedName>
        <fullName evidence="3">DUF1641 domain-containing protein</fullName>
    </recommendedName>
</protein>
<dbReference type="EMBL" id="JTFC01000025">
    <property type="protein sequence ID" value="RUS57436.1"/>
    <property type="molecule type" value="Genomic_DNA"/>
</dbReference>
<dbReference type="Pfam" id="PF07849">
    <property type="entry name" value="DUF1641"/>
    <property type="match status" value="1"/>
</dbReference>
<evidence type="ECO:0008006" key="3">
    <source>
        <dbReference type="Google" id="ProtNLM"/>
    </source>
</evidence>
<evidence type="ECO:0000313" key="2">
    <source>
        <dbReference type="Proteomes" id="UP000288623"/>
    </source>
</evidence>
<keyword evidence="2" id="KW-1185">Reference proteome</keyword>
<dbReference type="Proteomes" id="UP000288623">
    <property type="component" value="Unassembled WGS sequence"/>
</dbReference>
<proteinExistence type="predicted"/>
<reference evidence="1 2" key="1">
    <citation type="submission" date="2014-11" db="EMBL/GenBank/DDBJ databases">
        <title>Genome sequence and analysis of novel Kurthia sp.</title>
        <authorList>
            <person name="Lawson J.N."/>
            <person name="Gonzalez J.E."/>
            <person name="Rinauldi L."/>
            <person name="Xuan Z."/>
            <person name="Firman A."/>
            <person name="Shaddox L."/>
            <person name="Trudeau A."/>
            <person name="Shah S."/>
            <person name="Reiman D."/>
        </authorList>
    </citation>
    <scope>NUCLEOTIDE SEQUENCE [LARGE SCALE GENOMIC DNA]</scope>
    <source>
        <strain evidence="1 2">3B1D</strain>
    </source>
</reference>
<dbReference type="InterPro" id="IPR012440">
    <property type="entry name" value="DUF1641"/>
</dbReference>
<dbReference type="OrthoDB" id="147801at2"/>
<dbReference type="PANTHER" id="PTHR38433:SF1">
    <property type="entry name" value="DUF1641 DOMAIN-CONTAINING PROTEIN"/>
    <property type="match status" value="1"/>
</dbReference>